<feature type="compositionally biased region" description="Basic and acidic residues" evidence="1">
    <location>
        <begin position="11"/>
        <end position="25"/>
    </location>
</feature>
<feature type="compositionally biased region" description="Basic and acidic residues" evidence="1">
    <location>
        <begin position="36"/>
        <end position="47"/>
    </location>
</feature>
<dbReference type="RefSeq" id="WP_002694694.1">
    <property type="nucleotide sequence ID" value="NZ_AAWS01000006.1"/>
</dbReference>
<keyword evidence="2" id="KW-0472">Membrane</keyword>
<gene>
    <name evidence="3" type="ORF">M23134_03103</name>
</gene>
<feature type="compositionally biased region" description="Pro residues" evidence="1">
    <location>
        <begin position="195"/>
        <end position="208"/>
    </location>
</feature>
<dbReference type="EMBL" id="AAWS01000006">
    <property type="protein sequence ID" value="EAY30467.1"/>
    <property type="molecule type" value="Genomic_DNA"/>
</dbReference>
<organism evidence="3 4">
    <name type="scientific">Microscilla marina ATCC 23134</name>
    <dbReference type="NCBI Taxonomy" id="313606"/>
    <lineage>
        <taxon>Bacteria</taxon>
        <taxon>Pseudomonadati</taxon>
        <taxon>Bacteroidota</taxon>
        <taxon>Cytophagia</taxon>
        <taxon>Cytophagales</taxon>
        <taxon>Microscillaceae</taxon>
        <taxon>Microscilla</taxon>
    </lineage>
</organism>
<dbReference type="Proteomes" id="UP000004095">
    <property type="component" value="Unassembled WGS sequence"/>
</dbReference>
<feature type="compositionally biased region" description="Low complexity" evidence="1">
    <location>
        <begin position="149"/>
        <end position="176"/>
    </location>
</feature>
<keyword evidence="2" id="KW-1133">Transmembrane helix</keyword>
<dbReference type="AlphaFoldDB" id="A1ZG50"/>
<dbReference type="OrthoDB" id="983189at2"/>
<feature type="transmembrane region" description="Helical" evidence="2">
    <location>
        <begin position="297"/>
        <end position="319"/>
    </location>
</feature>
<reference evidence="3 4" key="1">
    <citation type="submission" date="2007-01" db="EMBL/GenBank/DDBJ databases">
        <authorList>
            <person name="Haygood M."/>
            <person name="Podell S."/>
            <person name="Anderson C."/>
            <person name="Hopkinson B."/>
            <person name="Roe K."/>
            <person name="Barbeau K."/>
            <person name="Gaasterland T."/>
            <person name="Ferriera S."/>
            <person name="Johnson J."/>
            <person name="Kravitz S."/>
            <person name="Beeson K."/>
            <person name="Sutton G."/>
            <person name="Rogers Y.-H."/>
            <person name="Friedman R."/>
            <person name="Frazier M."/>
            <person name="Venter J.C."/>
        </authorList>
    </citation>
    <scope>NUCLEOTIDE SEQUENCE [LARGE SCALE GENOMIC DNA]</scope>
    <source>
        <strain evidence="3 4">ATCC 23134</strain>
    </source>
</reference>
<feature type="compositionally biased region" description="Polar residues" evidence="1">
    <location>
        <begin position="93"/>
        <end position="122"/>
    </location>
</feature>
<feature type="compositionally biased region" description="Polar residues" evidence="1">
    <location>
        <begin position="1"/>
        <end position="10"/>
    </location>
</feature>
<evidence type="ECO:0000313" key="4">
    <source>
        <dbReference type="Proteomes" id="UP000004095"/>
    </source>
</evidence>
<feature type="region of interest" description="Disordered" evidence="1">
    <location>
        <begin position="1"/>
        <end position="216"/>
    </location>
</feature>
<feature type="compositionally biased region" description="Low complexity" evidence="1">
    <location>
        <begin position="184"/>
        <end position="194"/>
    </location>
</feature>
<evidence type="ECO:0000256" key="2">
    <source>
        <dbReference type="SAM" id="Phobius"/>
    </source>
</evidence>
<protein>
    <recommendedName>
        <fullName evidence="5">SMODS and SLOG-associating 2TM effector domain-containing protein</fullName>
    </recommendedName>
</protein>
<dbReference type="NCBIfam" id="NF033634">
    <property type="entry name" value="SLATT_1"/>
    <property type="match status" value="1"/>
</dbReference>
<feature type="compositionally biased region" description="Polar residues" evidence="1">
    <location>
        <begin position="133"/>
        <end position="147"/>
    </location>
</feature>
<evidence type="ECO:0000256" key="1">
    <source>
        <dbReference type="SAM" id="MobiDB-lite"/>
    </source>
</evidence>
<evidence type="ECO:0008006" key="5">
    <source>
        <dbReference type="Google" id="ProtNLM"/>
    </source>
</evidence>
<name>A1ZG50_MICM2</name>
<accession>A1ZG50</accession>
<keyword evidence="2" id="KW-0812">Transmembrane</keyword>
<keyword evidence="4" id="KW-1185">Reference proteome</keyword>
<feature type="compositionally biased region" description="Low complexity" evidence="1">
    <location>
        <begin position="70"/>
        <end position="84"/>
    </location>
</feature>
<sequence>MVEDNPTNPDSGDKKPTHDPFDMLKGDTPTGSTPPPEKEENKEEDNTGNKQETSSTTGSDPFDMVEKHPTSGTTPSTPTVNTGGDPFDMVEKQPTSGTTPPITNTADPLNTAGQSTGSTSQPDLPKPSEDPLTGQSGTAGSASQPNLPQTPLTGQSGTTTGSTSQPDLSSTPQNLSTPPPPNTSIPTPTATSVPNPQPIPNIATPPPNAHKAAEREAYQSKIDMNAVLAAANKVNQMPKLQATSMEKLDEALFTKRHRTKVGPEEKEEVEQKLQYLVNKIKKDLAFYNNKEKKSGKWTLIFSVLSSLLAASVTVLLGLNITDFMRKHNFDWYINTIALIISAFISVIGVLQNFTDSKPLWVKYTDTSNKYQQLLDNIEYMQLAGNYITLDDVNQIKLAYNRIKDGTNNYIIQVRSQDDGTGNSSLLRS</sequence>
<dbReference type="eggNOG" id="ENOG5034874">
    <property type="taxonomic scope" value="Bacteria"/>
</dbReference>
<evidence type="ECO:0000313" key="3">
    <source>
        <dbReference type="EMBL" id="EAY30467.1"/>
    </source>
</evidence>
<proteinExistence type="predicted"/>
<feature type="transmembrane region" description="Helical" evidence="2">
    <location>
        <begin position="331"/>
        <end position="350"/>
    </location>
</feature>
<comment type="caution">
    <text evidence="3">The sequence shown here is derived from an EMBL/GenBank/DDBJ whole genome shotgun (WGS) entry which is preliminary data.</text>
</comment>